<organism evidence="9 10">
    <name type="scientific">Corynebacterium maris DSM 45190</name>
    <dbReference type="NCBI Taxonomy" id="1224163"/>
    <lineage>
        <taxon>Bacteria</taxon>
        <taxon>Bacillati</taxon>
        <taxon>Actinomycetota</taxon>
        <taxon>Actinomycetes</taxon>
        <taxon>Mycobacteriales</taxon>
        <taxon>Corynebacteriaceae</taxon>
        <taxon>Corynebacterium</taxon>
    </lineage>
</organism>
<dbReference type="GO" id="GO:0005886">
    <property type="term" value="C:plasma membrane"/>
    <property type="evidence" value="ECO:0007669"/>
    <property type="project" value="UniProtKB-SubCell"/>
</dbReference>
<protein>
    <submittedName>
        <fullName evidence="9">Small-conductance mechanosensitive channel</fullName>
    </submittedName>
</protein>
<feature type="region of interest" description="Disordered" evidence="6">
    <location>
        <begin position="472"/>
        <end position="612"/>
    </location>
</feature>
<dbReference type="PANTHER" id="PTHR30460:SF0">
    <property type="entry name" value="MODERATE CONDUCTANCE MECHANOSENSITIVE CHANNEL YBIO"/>
    <property type="match status" value="1"/>
</dbReference>
<feature type="compositionally biased region" description="Low complexity" evidence="6">
    <location>
        <begin position="503"/>
        <end position="519"/>
    </location>
</feature>
<dbReference type="InterPro" id="IPR045276">
    <property type="entry name" value="YbiO_bact"/>
</dbReference>
<dbReference type="AlphaFoldDB" id="S5SUF8"/>
<evidence type="ECO:0000259" key="8">
    <source>
        <dbReference type="Pfam" id="PF00924"/>
    </source>
</evidence>
<evidence type="ECO:0000256" key="3">
    <source>
        <dbReference type="ARBA" id="ARBA00022692"/>
    </source>
</evidence>
<dbReference type="InterPro" id="IPR010920">
    <property type="entry name" value="LSM_dom_sf"/>
</dbReference>
<dbReference type="RefSeq" id="WP_020934610.1">
    <property type="nucleotide sequence ID" value="NC_021915.1"/>
</dbReference>
<dbReference type="GO" id="GO:0008381">
    <property type="term" value="F:mechanosensitive monoatomic ion channel activity"/>
    <property type="evidence" value="ECO:0007669"/>
    <property type="project" value="InterPro"/>
</dbReference>
<dbReference type="HOGENOM" id="CLU_025920_0_0_11"/>
<dbReference type="Gene3D" id="2.30.30.60">
    <property type="match status" value="1"/>
</dbReference>
<dbReference type="EMBL" id="CP003924">
    <property type="protein sequence ID" value="AGS34677.1"/>
    <property type="molecule type" value="Genomic_DNA"/>
</dbReference>
<accession>S5SUF8</accession>
<dbReference type="InterPro" id="IPR006685">
    <property type="entry name" value="MscS_channel_2nd"/>
</dbReference>
<comment type="subcellular location">
    <subcellularLocation>
        <location evidence="1">Cell membrane</location>
    </subcellularLocation>
</comment>
<proteinExistence type="predicted"/>
<gene>
    <name evidence="9" type="ORF">B841_06020</name>
</gene>
<keyword evidence="4 7" id="KW-1133">Transmembrane helix</keyword>
<feature type="transmembrane region" description="Helical" evidence="7">
    <location>
        <begin position="95"/>
        <end position="122"/>
    </location>
</feature>
<feature type="compositionally biased region" description="Low complexity" evidence="6">
    <location>
        <begin position="550"/>
        <end position="582"/>
    </location>
</feature>
<feature type="compositionally biased region" description="Acidic residues" evidence="6">
    <location>
        <begin position="415"/>
        <end position="430"/>
    </location>
</feature>
<evidence type="ECO:0000256" key="4">
    <source>
        <dbReference type="ARBA" id="ARBA00022989"/>
    </source>
</evidence>
<evidence type="ECO:0000256" key="7">
    <source>
        <dbReference type="SAM" id="Phobius"/>
    </source>
</evidence>
<feature type="compositionally biased region" description="Basic and acidic residues" evidence="6">
    <location>
        <begin position="321"/>
        <end position="334"/>
    </location>
</feature>
<reference evidence="9 10" key="1">
    <citation type="submission" date="2012-11" db="EMBL/GenBank/DDBJ databases">
        <title>The complete genome sequence of Corynebacterium maris Coryn-1 (=DSM 45190).</title>
        <authorList>
            <person name="Schaffert L."/>
            <person name="Albersmeier A."/>
            <person name="Kalinowski J."/>
            <person name="Ruckert C."/>
        </authorList>
    </citation>
    <scope>NUCLEOTIDE SEQUENCE [LARGE SCALE GENOMIC DNA]</scope>
    <source>
        <strain evidence="10">Coryn-1</strain>
    </source>
</reference>
<feature type="transmembrane region" description="Helical" evidence="7">
    <location>
        <begin position="448"/>
        <end position="467"/>
    </location>
</feature>
<dbReference type="PANTHER" id="PTHR30460">
    <property type="entry name" value="MODERATE CONDUCTANCE MECHANOSENSITIVE CHANNEL YBIO"/>
    <property type="match status" value="1"/>
</dbReference>
<dbReference type="KEGG" id="cmd:B841_06020"/>
<sequence>MVSLTFFLSQAWQWVADTGVNLAIILVLALLVPRAGRFAERRIEHNVKESVDEDQGKTHLAFAGVAIYVAQIVAFFLLSLWFLQEIGFSLAGAAIPATVVSAAIGFGAQSIIADFLAGFFVLTEKQYGVGDWVRFVGNGVEVEGTVIQVTMRATQIRTLKQETVIVPNSTARVSINTSNFWSRAVIVMPVPLLGSSSPADAADRAEAATRRALEREEIAEDLIGELEVQPAVEVTPPATVGMPWTVDMRFMIQVQAGTQWQVERTVRMSILEEFWDEYGSATTVTGTLTDSVLRSAEAAAPPEQTVAAHRAAVDASAPADKTGDRPVAERPPRDADEDLPAEHSTVPAGYETPSGKDPAADQGGAGLTAEDSEAKTVKSEAVTDADDDGHPATVVMGSTAAGATKIAGPARDETVPDADAEEEEKEEEDPSSLTGWRRTITWGGNMRLSTAFLLLGLLVLLVLRLLMASAETADGERVSGPLAPRPINIGGTSAEEDLEPVEEPQQQQQQPVTPTEQDQIPATPAPTLGTPNPNAPGEQPTPTNSPNAPQQPQQDSPGIQQTQPQGSPAPQEQTATQQQTEPMSPTAGTNQNYFGGTGDAAGAGAESETGLQ</sequence>
<dbReference type="PATRIC" id="fig|1224163.3.peg.1209"/>
<evidence type="ECO:0000313" key="9">
    <source>
        <dbReference type="EMBL" id="AGS34677.1"/>
    </source>
</evidence>
<dbReference type="SUPFAM" id="SSF50182">
    <property type="entry name" value="Sm-like ribonucleoproteins"/>
    <property type="match status" value="1"/>
</dbReference>
<feature type="region of interest" description="Disordered" evidence="6">
    <location>
        <begin position="296"/>
        <end position="437"/>
    </location>
</feature>
<feature type="transmembrane region" description="Helical" evidence="7">
    <location>
        <begin position="60"/>
        <end position="83"/>
    </location>
</feature>
<dbReference type="STRING" id="1224163.B841_06020"/>
<keyword evidence="2" id="KW-1003">Cell membrane</keyword>
<feature type="compositionally biased region" description="Low complexity" evidence="6">
    <location>
        <begin position="602"/>
        <end position="612"/>
    </location>
</feature>
<dbReference type="eggNOG" id="COG0668">
    <property type="taxonomic scope" value="Bacteria"/>
</dbReference>
<evidence type="ECO:0000256" key="2">
    <source>
        <dbReference type="ARBA" id="ARBA00022475"/>
    </source>
</evidence>
<evidence type="ECO:0000256" key="1">
    <source>
        <dbReference type="ARBA" id="ARBA00004236"/>
    </source>
</evidence>
<evidence type="ECO:0000256" key="5">
    <source>
        <dbReference type="ARBA" id="ARBA00023136"/>
    </source>
</evidence>
<feature type="compositionally biased region" description="Low complexity" evidence="6">
    <location>
        <begin position="307"/>
        <end position="319"/>
    </location>
</feature>
<dbReference type="InterPro" id="IPR023408">
    <property type="entry name" value="MscS_beta-dom_sf"/>
</dbReference>
<name>S5SUF8_9CORY</name>
<dbReference type="Proteomes" id="UP000015388">
    <property type="component" value="Chromosome"/>
</dbReference>
<dbReference type="Gene3D" id="1.10.287.1260">
    <property type="match status" value="1"/>
</dbReference>
<keyword evidence="5 7" id="KW-0472">Membrane</keyword>
<evidence type="ECO:0000256" key="6">
    <source>
        <dbReference type="SAM" id="MobiDB-lite"/>
    </source>
</evidence>
<feature type="transmembrane region" description="Helical" evidence="7">
    <location>
        <begin position="12"/>
        <end position="32"/>
    </location>
</feature>
<keyword evidence="10" id="KW-1185">Reference proteome</keyword>
<dbReference type="Pfam" id="PF00924">
    <property type="entry name" value="MS_channel_2nd"/>
    <property type="match status" value="1"/>
</dbReference>
<evidence type="ECO:0000313" key="10">
    <source>
        <dbReference type="Proteomes" id="UP000015388"/>
    </source>
</evidence>
<keyword evidence="3 7" id="KW-0812">Transmembrane</keyword>
<feature type="domain" description="Mechanosensitive ion channel MscS" evidence="8">
    <location>
        <begin position="111"/>
        <end position="170"/>
    </location>
</feature>